<keyword evidence="1" id="KW-0805">Transcription regulation</keyword>
<feature type="domain" description="HTH araC/xylS-type" evidence="4">
    <location>
        <begin position="207"/>
        <end position="305"/>
    </location>
</feature>
<evidence type="ECO:0000256" key="1">
    <source>
        <dbReference type="ARBA" id="ARBA00023015"/>
    </source>
</evidence>
<dbReference type="InterPro" id="IPR009057">
    <property type="entry name" value="Homeodomain-like_sf"/>
</dbReference>
<accession>A0ABV5IKI1</accession>
<dbReference type="InterPro" id="IPR032783">
    <property type="entry name" value="AraC_lig"/>
</dbReference>
<keyword evidence="2" id="KW-0238">DNA-binding</keyword>
<keyword evidence="6" id="KW-1185">Reference proteome</keyword>
<evidence type="ECO:0000313" key="6">
    <source>
        <dbReference type="Proteomes" id="UP001589647"/>
    </source>
</evidence>
<dbReference type="InterPro" id="IPR011051">
    <property type="entry name" value="RmlC_Cupin_sf"/>
</dbReference>
<dbReference type="PANTHER" id="PTHR46796">
    <property type="entry name" value="HTH-TYPE TRANSCRIPTIONAL ACTIVATOR RHAS-RELATED"/>
    <property type="match status" value="1"/>
</dbReference>
<gene>
    <name evidence="5" type="ORF">ACFFV7_27800</name>
</gene>
<name>A0ABV5IKI1_9ACTN</name>
<protein>
    <submittedName>
        <fullName evidence="5">AraC family transcriptional regulator</fullName>
    </submittedName>
</protein>
<evidence type="ECO:0000256" key="3">
    <source>
        <dbReference type="ARBA" id="ARBA00023163"/>
    </source>
</evidence>
<dbReference type="InterPro" id="IPR018060">
    <property type="entry name" value="HTH_AraC"/>
</dbReference>
<dbReference type="InterPro" id="IPR050204">
    <property type="entry name" value="AraC_XylS_family_regulators"/>
</dbReference>
<dbReference type="PANTHER" id="PTHR46796:SF7">
    <property type="entry name" value="ARAC FAMILY TRANSCRIPTIONAL REGULATOR"/>
    <property type="match status" value="1"/>
</dbReference>
<dbReference type="Pfam" id="PF12852">
    <property type="entry name" value="Cupin_6"/>
    <property type="match status" value="1"/>
</dbReference>
<evidence type="ECO:0000259" key="4">
    <source>
        <dbReference type="PROSITE" id="PS01124"/>
    </source>
</evidence>
<dbReference type="Proteomes" id="UP001589647">
    <property type="component" value="Unassembled WGS sequence"/>
</dbReference>
<organism evidence="5 6">
    <name type="scientific">Nonomuraea spiralis</name>
    <dbReference type="NCBI Taxonomy" id="46182"/>
    <lineage>
        <taxon>Bacteria</taxon>
        <taxon>Bacillati</taxon>
        <taxon>Actinomycetota</taxon>
        <taxon>Actinomycetes</taxon>
        <taxon>Streptosporangiales</taxon>
        <taxon>Streptosporangiaceae</taxon>
        <taxon>Nonomuraea</taxon>
    </lineage>
</organism>
<dbReference type="SUPFAM" id="SSF51182">
    <property type="entry name" value="RmlC-like cupins"/>
    <property type="match status" value="1"/>
</dbReference>
<evidence type="ECO:0000313" key="5">
    <source>
        <dbReference type="EMBL" id="MFB9205028.1"/>
    </source>
</evidence>
<sequence length="329" mass="35242">MDGDLLSALLAPLRLEGVFHSRWQAGSPWGIAGEAEDCALLHYVHEGTCAVELPGAEPVLLRAGDLAVFPHGSAHRLGDRPGRPAVPLAAVLPERPPGGVSTLELGGPGERTVLLCGGLHYDRAAISPIYRALPPVLVLDKATLEGHGLLGGTLGRLAGEWDLAEPGATLVALRAFELVFVLALRAAVSELAEGSPVLRALRHPAIGTALHAVQTRFAEPWTVESLAAQAGMSRSAFAATFRELVGEAPIRHLTARRMQEAARLLSETTLAHGRISERVGYHSTVGFHLAFRQWYGTTPGDYRRRWAQNAALPATTPGRAFTNRRHLTR</sequence>
<dbReference type="RefSeq" id="WP_189651601.1">
    <property type="nucleotide sequence ID" value="NZ_BMRC01000020.1"/>
</dbReference>
<dbReference type="SMART" id="SM00342">
    <property type="entry name" value="HTH_ARAC"/>
    <property type="match status" value="1"/>
</dbReference>
<evidence type="ECO:0000256" key="2">
    <source>
        <dbReference type="ARBA" id="ARBA00023125"/>
    </source>
</evidence>
<reference evidence="5 6" key="1">
    <citation type="submission" date="2024-09" db="EMBL/GenBank/DDBJ databases">
        <authorList>
            <person name="Sun Q."/>
            <person name="Mori K."/>
        </authorList>
    </citation>
    <scope>NUCLEOTIDE SEQUENCE [LARGE SCALE GENOMIC DNA]</scope>
    <source>
        <strain evidence="5 6">CCM 3426</strain>
    </source>
</reference>
<keyword evidence="3" id="KW-0804">Transcription</keyword>
<dbReference type="Pfam" id="PF12833">
    <property type="entry name" value="HTH_18"/>
    <property type="match status" value="1"/>
</dbReference>
<comment type="caution">
    <text evidence="5">The sequence shown here is derived from an EMBL/GenBank/DDBJ whole genome shotgun (WGS) entry which is preliminary data.</text>
</comment>
<dbReference type="SUPFAM" id="SSF46689">
    <property type="entry name" value="Homeodomain-like"/>
    <property type="match status" value="2"/>
</dbReference>
<proteinExistence type="predicted"/>
<dbReference type="PROSITE" id="PS01124">
    <property type="entry name" value="HTH_ARAC_FAMILY_2"/>
    <property type="match status" value="1"/>
</dbReference>
<dbReference type="EMBL" id="JBHMEI010000023">
    <property type="protein sequence ID" value="MFB9205028.1"/>
    <property type="molecule type" value="Genomic_DNA"/>
</dbReference>
<dbReference type="Gene3D" id="1.10.10.60">
    <property type="entry name" value="Homeodomain-like"/>
    <property type="match status" value="2"/>
</dbReference>